<feature type="transmembrane region" description="Helical" evidence="7">
    <location>
        <begin position="281"/>
        <end position="303"/>
    </location>
</feature>
<sequence length="312" mass="35115">MKLIGLVLLVVFAVFSLLYWRDKRKSRSDDLSVNSSHHNPSARWTQPKSSARMVNSTDVKRTLMDGLTDYNEYELTKKQKLLAICMLGLPAMCVGFIFYKSLMMSLLISAIGFLFPRIRRKQLIRGRKNKLNVQFKQALSCLSSAMTAGKSIESAFKEALEDLRVLYPDPSCLIVVEFSILCRRVENGEPIETALYSFAERSHIEDIQNFADVLLTCKRTGGNLIEVMKRTASVIGEKLDITQDIAVMVAQKKFESKVLLFAPVMIVAVLAFSSPDYMEPLYQGAGKLIMSASIAVLAVCYWLTQKIMDIKV</sequence>
<name>A0ABY3SRC1_9BACL</name>
<accession>A0ABY3SRC1</accession>
<dbReference type="RefSeq" id="WP_235122511.1">
    <property type="nucleotide sequence ID" value="NZ_CP090978.1"/>
</dbReference>
<feature type="domain" description="Type II secretion system protein GspF" evidence="8">
    <location>
        <begin position="140"/>
        <end position="270"/>
    </location>
</feature>
<protein>
    <submittedName>
        <fullName evidence="9">Type II secretion system F family protein</fullName>
    </submittedName>
</protein>
<dbReference type="Pfam" id="PF00482">
    <property type="entry name" value="T2SSF"/>
    <property type="match status" value="1"/>
</dbReference>
<gene>
    <name evidence="9" type="ORF">L0M14_13240</name>
</gene>
<dbReference type="PANTHER" id="PTHR35007:SF1">
    <property type="entry name" value="PILUS ASSEMBLY PROTEIN"/>
    <property type="match status" value="1"/>
</dbReference>
<dbReference type="PANTHER" id="PTHR35007">
    <property type="entry name" value="INTEGRAL MEMBRANE PROTEIN-RELATED"/>
    <property type="match status" value="1"/>
</dbReference>
<dbReference type="EMBL" id="CP090978">
    <property type="protein sequence ID" value="UJF35955.1"/>
    <property type="molecule type" value="Genomic_DNA"/>
</dbReference>
<reference evidence="9 10" key="1">
    <citation type="journal article" date="2024" name="Int. J. Syst. Evol. Microbiol.">
        <title>Paenibacillus hexagrammi sp. nov., a novel bacterium isolated from the gut content of Hexagrammos agrammus.</title>
        <authorList>
            <person name="Jung H.K."/>
            <person name="Kim D.G."/>
            <person name="Zin H."/>
            <person name="Park J."/>
            <person name="Jung H."/>
            <person name="Kim Y.O."/>
            <person name="Kong H.J."/>
            <person name="Kim J.W."/>
            <person name="Kim Y.S."/>
        </authorList>
    </citation>
    <scope>NUCLEOTIDE SEQUENCE [LARGE SCALE GENOMIC DNA]</scope>
    <source>
        <strain evidence="9 10">YPD9-1</strain>
    </source>
</reference>
<organism evidence="9 10">
    <name type="scientific">Paenibacillus hexagrammi</name>
    <dbReference type="NCBI Taxonomy" id="2908839"/>
    <lineage>
        <taxon>Bacteria</taxon>
        <taxon>Bacillati</taxon>
        <taxon>Bacillota</taxon>
        <taxon>Bacilli</taxon>
        <taxon>Bacillales</taxon>
        <taxon>Paenibacillaceae</taxon>
        <taxon>Paenibacillus</taxon>
    </lineage>
</organism>
<evidence type="ECO:0000313" key="9">
    <source>
        <dbReference type="EMBL" id="UJF35955.1"/>
    </source>
</evidence>
<keyword evidence="3 7" id="KW-0812">Transmembrane</keyword>
<dbReference type="InterPro" id="IPR018076">
    <property type="entry name" value="T2SS_GspF_dom"/>
</dbReference>
<evidence type="ECO:0000256" key="5">
    <source>
        <dbReference type="ARBA" id="ARBA00023136"/>
    </source>
</evidence>
<keyword evidence="10" id="KW-1185">Reference proteome</keyword>
<dbReference type="Proteomes" id="UP001649230">
    <property type="component" value="Chromosome"/>
</dbReference>
<evidence type="ECO:0000256" key="4">
    <source>
        <dbReference type="ARBA" id="ARBA00022989"/>
    </source>
</evidence>
<proteinExistence type="predicted"/>
<feature type="compositionally biased region" description="Polar residues" evidence="6">
    <location>
        <begin position="31"/>
        <end position="50"/>
    </location>
</feature>
<feature type="transmembrane region" description="Helical" evidence="7">
    <location>
        <begin position="258"/>
        <end position="275"/>
    </location>
</feature>
<keyword evidence="4 7" id="KW-1133">Transmembrane helix</keyword>
<evidence type="ECO:0000313" key="10">
    <source>
        <dbReference type="Proteomes" id="UP001649230"/>
    </source>
</evidence>
<feature type="region of interest" description="Disordered" evidence="6">
    <location>
        <begin position="29"/>
        <end position="50"/>
    </location>
</feature>
<comment type="subcellular location">
    <subcellularLocation>
        <location evidence="1">Cell membrane</location>
        <topology evidence="1">Multi-pass membrane protein</topology>
    </subcellularLocation>
</comment>
<keyword evidence="2" id="KW-1003">Cell membrane</keyword>
<evidence type="ECO:0000259" key="8">
    <source>
        <dbReference type="Pfam" id="PF00482"/>
    </source>
</evidence>
<evidence type="ECO:0000256" key="6">
    <source>
        <dbReference type="SAM" id="MobiDB-lite"/>
    </source>
</evidence>
<evidence type="ECO:0000256" key="2">
    <source>
        <dbReference type="ARBA" id="ARBA00022475"/>
    </source>
</evidence>
<feature type="transmembrane region" description="Helical" evidence="7">
    <location>
        <begin position="96"/>
        <end position="115"/>
    </location>
</feature>
<keyword evidence="5 7" id="KW-0472">Membrane</keyword>
<evidence type="ECO:0000256" key="1">
    <source>
        <dbReference type="ARBA" id="ARBA00004651"/>
    </source>
</evidence>
<evidence type="ECO:0000256" key="3">
    <source>
        <dbReference type="ARBA" id="ARBA00022692"/>
    </source>
</evidence>
<evidence type="ECO:0000256" key="7">
    <source>
        <dbReference type="SAM" id="Phobius"/>
    </source>
</evidence>